<organism evidence="3 4">
    <name type="scientific">Aphanomyces astaci</name>
    <name type="common">Crayfish plague agent</name>
    <dbReference type="NCBI Taxonomy" id="112090"/>
    <lineage>
        <taxon>Eukaryota</taxon>
        <taxon>Sar</taxon>
        <taxon>Stramenopiles</taxon>
        <taxon>Oomycota</taxon>
        <taxon>Saprolegniomycetes</taxon>
        <taxon>Saprolegniales</taxon>
        <taxon>Verrucalvaceae</taxon>
        <taxon>Aphanomyces</taxon>
    </lineage>
</organism>
<comment type="caution">
    <text evidence="3">The sequence shown here is derived from an EMBL/GenBank/DDBJ whole genome shotgun (WGS) entry which is preliminary data.</text>
</comment>
<dbReference type="Proteomes" id="UP000266643">
    <property type="component" value="Unassembled WGS sequence"/>
</dbReference>
<dbReference type="EMBL" id="QUTD01004876">
    <property type="protein sequence ID" value="RHY65597.1"/>
    <property type="molecule type" value="Genomic_DNA"/>
</dbReference>
<dbReference type="InterPro" id="IPR024395">
    <property type="entry name" value="CLASP_N_dom"/>
</dbReference>
<name>A0A397DNB2_APHAT</name>
<dbReference type="SUPFAM" id="SSF48371">
    <property type="entry name" value="ARM repeat"/>
    <property type="match status" value="1"/>
</dbReference>
<dbReference type="VEuPathDB" id="FungiDB:H257_10352"/>
<protein>
    <recommendedName>
        <fullName evidence="2">TOG domain-containing protein</fullName>
    </recommendedName>
</protein>
<evidence type="ECO:0000313" key="4">
    <source>
        <dbReference type="Proteomes" id="UP000266643"/>
    </source>
</evidence>
<evidence type="ECO:0000313" key="3">
    <source>
        <dbReference type="EMBL" id="RHY65597.1"/>
    </source>
</evidence>
<dbReference type="InterPro" id="IPR011989">
    <property type="entry name" value="ARM-like"/>
</dbReference>
<dbReference type="InterPro" id="IPR016024">
    <property type="entry name" value="ARM-type_fold"/>
</dbReference>
<accession>A0A397DNB2</accession>
<evidence type="ECO:0000259" key="2">
    <source>
        <dbReference type="SMART" id="SM01349"/>
    </source>
</evidence>
<sequence>MAIKREQSFAQVFRPPPSSQSKIRLSGVGAADPYIDTEGWEELLSALVGCLSDNNSKVPQGSLKVLAKLVASPHKSPDALRPCFALVWGPLKEKMGDSKLPSREAATDLLLVFMDKLGMSSMMDRLKLCAGHKNWRTREQILVAILLAMQRFRGDPNRLCRPSIQAHSKHTHAHASLQIWRRRSKQPSARIGSPIIIAAVLVSIAPVVPAQSPGAIPLASFRQPPPAPCDIVSRRCPALQQLQRVVASGGAFHAGFAPSLRALREPLCEQVGDLRSTVAREACATITALASALTGDDSWAHLVEFFVAALLKATYVTIQVISTSADACIKSIIQSGRGGGYVKALAKFGYVKALAKFIEGVRARNQVLRLHCVEYVTLALTCWHVTVLDK</sequence>
<dbReference type="Gene3D" id="1.25.10.10">
    <property type="entry name" value="Leucine-rich Repeat Variant"/>
    <property type="match status" value="2"/>
</dbReference>
<dbReference type="InterPro" id="IPR034085">
    <property type="entry name" value="TOG"/>
</dbReference>
<gene>
    <name evidence="3" type="ORF">DYB30_001355</name>
</gene>
<feature type="domain" description="TOG" evidence="2">
    <location>
        <begin position="1"/>
        <end position="213"/>
    </location>
</feature>
<dbReference type="AlphaFoldDB" id="A0A397DNB2"/>
<evidence type="ECO:0000256" key="1">
    <source>
        <dbReference type="SAM" id="MobiDB-lite"/>
    </source>
</evidence>
<dbReference type="Pfam" id="PF12348">
    <property type="entry name" value="CLASP_N"/>
    <property type="match status" value="1"/>
</dbReference>
<feature type="region of interest" description="Disordered" evidence="1">
    <location>
        <begin position="1"/>
        <end position="21"/>
    </location>
</feature>
<dbReference type="SMART" id="SM01349">
    <property type="entry name" value="TOG"/>
    <property type="match status" value="1"/>
</dbReference>
<proteinExistence type="predicted"/>
<reference evidence="3 4" key="1">
    <citation type="submission" date="2018-08" db="EMBL/GenBank/DDBJ databases">
        <title>Aphanomyces genome sequencing and annotation.</title>
        <authorList>
            <person name="Minardi D."/>
            <person name="Oidtmann B."/>
            <person name="Van Der Giezen M."/>
            <person name="Studholme D.J."/>
        </authorList>
    </citation>
    <scope>NUCLEOTIDE SEQUENCE [LARGE SCALE GENOMIC DNA]</scope>
    <source>
        <strain evidence="3 4">D2</strain>
    </source>
</reference>